<evidence type="ECO:0000256" key="7">
    <source>
        <dbReference type="ARBA" id="ARBA00022825"/>
    </source>
</evidence>
<dbReference type="MEROPS" id="S01.035"/>
<evidence type="ECO:0000256" key="1">
    <source>
        <dbReference type="ARBA" id="ARBA00004613"/>
    </source>
</evidence>
<organism evidence="13">
    <name type="scientific">Caligus rogercresseyi</name>
    <name type="common">Sea louse</name>
    <dbReference type="NCBI Taxonomy" id="217165"/>
    <lineage>
        <taxon>Eukaryota</taxon>
        <taxon>Metazoa</taxon>
        <taxon>Ecdysozoa</taxon>
        <taxon>Arthropoda</taxon>
        <taxon>Crustacea</taxon>
        <taxon>Multicrustacea</taxon>
        <taxon>Hexanauplia</taxon>
        <taxon>Copepoda</taxon>
        <taxon>Siphonostomatoida</taxon>
        <taxon>Caligidae</taxon>
        <taxon>Caligus</taxon>
    </lineage>
</organism>
<dbReference type="AlphaFoldDB" id="C1BQC4"/>
<dbReference type="InterPro" id="IPR001254">
    <property type="entry name" value="Trypsin_dom"/>
</dbReference>
<proteinExistence type="evidence at transcript level"/>
<feature type="chain" id="PRO_5002905269" evidence="11">
    <location>
        <begin position="18"/>
        <end position="251"/>
    </location>
</feature>
<keyword evidence="6 10" id="KW-0378">Hydrolase</keyword>
<keyword evidence="7 10" id="KW-0720">Serine protease</keyword>
<gene>
    <name evidence="13" type="primary">TRYP</name>
</gene>
<feature type="signal peptide" evidence="11">
    <location>
        <begin position="1"/>
        <end position="17"/>
    </location>
</feature>
<sequence>MNKFLGLFSLLLGSSLALPQGGDKIVGGEVAEPNQFPYQLSMRTGGLFSHHFCGASIYDENTAITAGHCCRNLPGFAKVVAGDHSLLEQSEFEQKIKIKSYELHPNYIHKEASYDVCVLHLASPLEFNDKVKPVKMPEQGQELEGKAVISGWGTTSSGGFSAKVLRWANVEIVPQDKCVEAYRPDAKVDETMICAAAPGKDSCQGDSGGPMVCEGDVQCGVVSWGFGCAIARYPGVYSKLSETIDWIKQVA</sequence>
<dbReference type="InterPro" id="IPR009003">
    <property type="entry name" value="Peptidase_S1_PA"/>
</dbReference>
<comment type="similarity">
    <text evidence="2">Belongs to the peptidase S1 family.</text>
</comment>
<evidence type="ECO:0000259" key="12">
    <source>
        <dbReference type="PROSITE" id="PS50240"/>
    </source>
</evidence>
<dbReference type="PRINTS" id="PR00722">
    <property type="entry name" value="CHYMOTRYPSIN"/>
</dbReference>
<keyword evidence="8" id="KW-0865">Zymogen</keyword>
<dbReference type="PANTHER" id="PTHR24264:SF65">
    <property type="entry name" value="SRCR DOMAIN-CONTAINING PROTEIN"/>
    <property type="match status" value="1"/>
</dbReference>
<dbReference type="InterPro" id="IPR033116">
    <property type="entry name" value="TRYPSIN_SER"/>
</dbReference>
<dbReference type="Pfam" id="PF00089">
    <property type="entry name" value="Trypsin"/>
    <property type="match status" value="1"/>
</dbReference>
<keyword evidence="5 11" id="KW-0732">Signal</keyword>
<dbReference type="PROSITE" id="PS00135">
    <property type="entry name" value="TRYPSIN_SER"/>
    <property type="match status" value="1"/>
</dbReference>
<evidence type="ECO:0000256" key="9">
    <source>
        <dbReference type="ARBA" id="ARBA00023157"/>
    </source>
</evidence>
<dbReference type="PROSITE" id="PS50240">
    <property type="entry name" value="TRYPSIN_DOM"/>
    <property type="match status" value="1"/>
</dbReference>
<evidence type="ECO:0000256" key="5">
    <source>
        <dbReference type="ARBA" id="ARBA00022729"/>
    </source>
</evidence>
<keyword evidence="3" id="KW-0964">Secreted</keyword>
<evidence type="ECO:0000256" key="6">
    <source>
        <dbReference type="ARBA" id="ARBA00022801"/>
    </source>
</evidence>
<dbReference type="SUPFAM" id="SSF50494">
    <property type="entry name" value="Trypsin-like serine proteases"/>
    <property type="match status" value="1"/>
</dbReference>
<dbReference type="InterPro" id="IPR001314">
    <property type="entry name" value="Peptidase_S1A"/>
</dbReference>
<dbReference type="InterPro" id="IPR050127">
    <property type="entry name" value="Serine_Proteases_S1"/>
</dbReference>
<dbReference type="SMART" id="SM00020">
    <property type="entry name" value="Tryp_SPc"/>
    <property type="match status" value="1"/>
</dbReference>
<keyword evidence="9" id="KW-1015">Disulfide bond</keyword>
<evidence type="ECO:0000256" key="3">
    <source>
        <dbReference type="ARBA" id="ARBA00022525"/>
    </source>
</evidence>
<evidence type="ECO:0000256" key="10">
    <source>
        <dbReference type="RuleBase" id="RU363034"/>
    </source>
</evidence>
<dbReference type="PANTHER" id="PTHR24264">
    <property type="entry name" value="TRYPSIN-RELATED"/>
    <property type="match status" value="1"/>
</dbReference>
<comment type="subcellular location">
    <subcellularLocation>
        <location evidence="1">Secreted</location>
    </subcellularLocation>
</comment>
<dbReference type="InterPro" id="IPR018114">
    <property type="entry name" value="TRYPSIN_HIS"/>
</dbReference>
<dbReference type="PROSITE" id="PS00134">
    <property type="entry name" value="TRYPSIN_HIS"/>
    <property type="match status" value="1"/>
</dbReference>
<evidence type="ECO:0000256" key="11">
    <source>
        <dbReference type="SAM" id="SignalP"/>
    </source>
</evidence>
<dbReference type="CDD" id="cd00190">
    <property type="entry name" value="Tryp_SPc"/>
    <property type="match status" value="1"/>
</dbReference>
<accession>C1BQC4</accession>
<reference evidence="13" key="1">
    <citation type="submission" date="2009-03" db="EMBL/GenBank/DDBJ databases">
        <title>Caligus rogercresseyi ESTs and full-length cDNAs.</title>
        <authorList>
            <person name="Yasuike M."/>
            <person name="von Schalburg K."/>
            <person name="Cooper G."/>
            <person name="Leong J."/>
            <person name="Jones S.R.M."/>
            <person name="Koop B.F."/>
        </authorList>
    </citation>
    <scope>NUCLEOTIDE SEQUENCE</scope>
    <source>
        <tissue evidence="13">Whole tissue</tissue>
    </source>
</reference>
<dbReference type="GO" id="GO:0005615">
    <property type="term" value="C:extracellular space"/>
    <property type="evidence" value="ECO:0007669"/>
    <property type="project" value="TreeGrafter"/>
</dbReference>
<evidence type="ECO:0000256" key="2">
    <source>
        <dbReference type="ARBA" id="ARBA00007664"/>
    </source>
</evidence>
<protein>
    <submittedName>
        <fullName evidence="13">Trypsin-1</fullName>
    </submittedName>
</protein>
<dbReference type="GO" id="GO:0006508">
    <property type="term" value="P:proteolysis"/>
    <property type="evidence" value="ECO:0007669"/>
    <property type="project" value="UniProtKB-KW"/>
</dbReference>
<dbReference type="Gene3D" id="2.40.10.10">
    <property type="entry name" value="Trypsin-like serine proteases"/>
    <property type="match status" value="1"/>
</dbReference>
<dbReference type="EMBL" id="BT076803">
    <property type="protein sequence ID" value="ACO11227.1"/>
    <property type="molecule type" value="mRNA"/>
</dbReference>
<name>C1BQC4_CALRO</name>
<evidence type="ECO:0000256" key="4">
    <source>
        <dbReference type="ARBA" id="ARBA00022670"/>
    </source>
</evidence>
<dbReference type="InterPro" id="IPR043504">
    <property type="entry name" value="Peptidase_S1_PA_chymotrypsin"/>
</dbReference>
<dbReference type="GO" id="GO:0004252">
    <property type="term" value="F:serine-type endopeptidase activity"/>
    <property type="evidence" value="ECO:0007669"/>
    <property type="project" value="InterPro"/>
</dbReference>
<feature type="domain" description="Peptidase S1" evidence="12">
    <location>
        <begin position="25"/>
        <end position="251"/>
    </location>
</feature>
<evidence type="ECO:0000313" key="13">
    <source>
        <dbReference type="EMBL" id="ACO11227.1"/>
    </source>
</evidence>
<dbReference type="FunFam" id="2.40.10.10:FF:000077">
    <property type="entry name" value="Predicted protein"/>
    <property type="match status" value="1"/>
</dbReference>
<keyword evidence="4 10" id="KW-0645">Protease</keyword>
<evidence type="ECO:0000256" key="8">
    <source>
        <dbReference type="ARBA" id="ARBA00023145"/>
    </source>
</evidence>